<dbReference type="RefSeq" id="WP_125999630.1">
    <property type="nucleotide sequence ID" value="NZ_QRAL01000033.1"/>
</dbReference>
<evidence type="ECO:0000313" key="1">
    <source>
        <dbReference type="EMBL" id="RSU52496.1"/>
    </source>
</evidence>
<dbReference type="EMBL" id="QRAL01000033">
    <property type="protein sequence ID" value="RSU52496.1"/>
    <property type="molecule type" value="Genomic_DNA"/>
</dbReference>
<evidence type="ECO:0000313" key="2">
    <source>
        <dbReference type="Proteomes" id="UP000287401"/>
    </source>
</evidence>
<dbReference type="AlphaFoldDB" id="A0A430BLH0"/>
<reference evidence="1 2" key="1">
    <citation type="submission" date="2018-07" db="EMBL/GenBank/DDBJ databases">
        <title>Genomic and Epidemiologic Investigation of an Indolent Hospital Outbreak.</title>
        <authorList>
            <person name="Johnson R.C."/>
            <person name="Deming C."/>
            <person name="Conlan S."/>
            <person name="Zellmer C.J."/>
            <person name="Michelin A.V."/>
            <person name="Lee-Lin S."/>
            <person name="Thomas P.J."/>
            <person name="Park M."/>
            <person name="Weingarten R.A."/>
            <person name="Less J."/>
            <person name="Dekker J.P."/>
            <person name="Frank K.M."/>
            <person name="Musser K.A."/>
            <person name="Mcquiston J.R."/>
            <person name="Henderson D.K."/>
            <person name="Lau A.F."/>
            <person name="Palmore T.N."/>
            <person name="Segre J.A."/>
        </authorList>
    </citation>
    <scope>NUCLEOTIDE SEQUENCE [LARGE SCALE GENOMIC DNA]</scope>
    <source>
        <strain evidence="1 2">SK-NIH.Env6_1116</strain>
    </source>
</reference>
<gene>
    <name evidence="1" type="ORF">DAH51_21305</name>
</gene>
<name>A0A430BLH0_SPHYA</name>
<protein>
    <submittedName>
        <fullName evidence="1">Uncharacterized protein</fullName>
    </submittedName>
</protein>
<accession>A0A430BLH0</accession>
<organism evidence="1 2">
    <name type="scientific">Sphingobium yanoikuyae</name>
    <name type="common">Sphingomonas yanoikuyae</name>
    <dbReference type="NCBI Taxonomy" id="13690"/>
    <lineage>
        <taxon>Bacteria</taxon>
        <taxon>Pseudomonadati</taxon>
        <taxon>Pseudomonadota</taxon>
        <taxon>Alphaproteobacteria</taxon>
        <taxon>Sphingomonadales</taxon>
        <taxon>Sphingomonadaceae</taxon>
        <taxon>Sphingobium</taxon>
    </lineage>
</organism>
<dbReference type="Proteomes" id="UP000287401">
    <property type="component" value="Unassembled WGS sequence"/>
</dbReference>
<proteinExistence type="predicted"/>
<comment type="caution">
    <text evidence="1">The sequence shown here is derived from an EMBL/GenBank/DDBJ whole genome shotgun (WGS) entry which is preliminary data.</text>
</comment>
<sequence>MRVALLRTDGVLFAMGQLTESSDAAQISDGSHSSDWMVRDLELLPTPVSLPPGDGPLWRRLKSMERDILTGKSPKDPLSEPIIQHDRYLPTEMAGSANDTLETFVDGSGWPTDALVHQAVDDAITDQSRDCPANETEEMGASGDNTVSPLGSIATTNQRSYTLEGARDRALAFVPSGMIDIDEAYRLLVQLRDKEIKRTFPNVRPEFGILRRSMLQALLDSGVASKAEYDELIPAELKRMTDRGQIETYLDTLLKILSCVS</sequence>